<dbReference type="InterPro" id="IPR029050">
    <property type="entry name" value="Immunoprotect_excell_Ig-like"/>
</dbReference>
<dbReference type="InterPro" id="IPR029051">
    <property type="entry name" value="DUF4352"/>
</dbReference>
<gene>
    <name evidence="3" type="ORF">METZ01_LOCUS416371</name>
</gene>
<accession>A0A382WX97</accession>
<dbReference type="Gene3D" id="2.60.40.1240">
    <property type="match status" value="1"/>
</dbReference>
<dbReference type="EMBL" id="UINC01163287">
    <property type="protein sequence ID" value="SVD63517.1"/>
    <property type="molecule type" value="Genomic_DNA"/>
</dbReference>
<feature type="non-terminal residue" evidence="3">
    <location>
        <position position="172"/>
    </location>
</feature>
<keyword evidence="1" id="KW-0732">Signal</keyword>
<dbReference type="Pfam" id="PF11611">
    <property type="entry name" value="DUF4352"/>
    <property type="match status" value="1"/>
</dbReference>
<reference evidence="3" key="1">
    <citation type="submission" date="2018-05" db="EMBL/GenBank/DDBJ databases">
        <authorList>
            <person name="Lanie J.A."/>
            <person name="Ng W.-L."/>
            <person name="Kazmierczak K.M."/>
            <person name="Andrzejewski T.M."/>
            <person name="Davidsen T.M."/>
            <person name="Wayne K.J."/>
            <person name="Tettelin H."/>
            <person name="Glass J.I."/>
            <person name="Rusch D."/>
            <person name="Podicherti R."/>
            <person name="Tsui H.-C.T."/>
            <person name="Winkler M.E."/>
        </authorList>
    </citation>
    <scope>NUCLEOTIDE SEQUENCE</scope>
</reference>
<evidence type="ECO:0000256" key="1">
    <source>
        <dbReference type="ARBA" id="ARBA00022729"/>
    </source>
</evidence>
<name>A0A382WX97_9ZZZZ</name>
<protein>
    <recommendedName>
        <fullName evidence="2">DUF4352 domain-containing protein</fullName>
    </recommendedName>
</protein>
<evidence type="ECO:0000313" key="3">
    <source>
        <dbReference type="EMBL" id="SVD63517.1"/>
    </source>
</evidence>
<proteinExistence type="predicted"/>
<organism evidence="3">
    <name type="scientific">marine metagenome</name>
    <dbReference type="NCBI Taxonomy" id="408172"/>
    <lineage>
        <taxon>unclassified sequences</taxon>
        <taxon>metagenomes</taxon>
        <taxon>ecological metagenomes</taxon>
    </lineage>
</organism>
<feature type="domain" description="DUF4352" evidence="2">
    <location>
        <begin position="40"/>
        <end position="147"/>
    </location>
</feature>
<sequence length="172" mass="18881">MLKKIGIGLGVLIILALIFGEGEESGNSSGSANAKVNYMNQWVQSSYFKVRVIGVSETTRALDEYMCDPAPSGSKYVVINIAIENTDTESRTLIESGELHIEYDGKTIKYDTTESCTLLVDGYISFMDDIGPFVKIEGRVAFVVPQRFAASDMFYQVPRGYEKIALKSAPPA</sequence>
<dbReference type="AlphaFoldDB" id="A0A382WX97"/>
<evidence type="ECO:0000259" key="2">
    <source>
        <dbReference type="Pfam" id="PF11611"/>
    </source>
</evidence>